<evidence type="ECO:0000313" key="2">
    <source>
        <dbReference type="Proteomes" id="UP001221757"/>
    </source>
</evidence>
<evidence type="ECO:0000313" key="1">
    <source>
        <dbReference type="EMBL" id="KAJ7632019.1"/>
    </source>
</evidence>
<comment type="caution">
    <text evidence="1">The sequence shown here is derived from an EMBL/GenBank/DDBJ whole genome shotgun (WGS) entry which is preliminary data.</text>
</comment>
<proteinExistence type="predicted"/>
<keyword evidence="2" id="KW-1185">Reference proteome</keyword>
<gene>
    <name evidence="1" type="ORF">B0H17DRAFT_1187619</name>
</gene>
<dbReference type="Proteomes" id="UP001221757">
    <property type="component" value="Unassembled WGS sequence"/>
</dbReference>
<sequence>MRVDARYGARAARPVRAAASGRRRAGLNAGCFAHGALAARGVRAPPDHGECAEWTEGASFQRLCGRMPRVHEPVRRESLRRRQASALDALRMSCGSNAGTDELCANGGDIDARMQLRASGRETPLSVNICVLNDPSGFTYSVSGGGRAAPFFPAAVWIILCGARGMETNVRRVACERRGCGEDAHWADQDWQRCCMRAAGTRLCTLSAATCSSGVRRLAPIRPHYLA</sequence>
<protein>
    <submittedName>
        <fullName evidence="1">Uncharacterized protein</fullName>
    </submittedName>
</protein>
<name>A0AAD7BVL3_MYCRO</name>
<accession>A0AAD7BVL3</accession>
<organism evidence="1 2">
    <name type="scientific">Mycena rosella</name>
    <name type="common">Pink bonnet</name>
    <name type="synonym">Agaricus rosellus</name>
    <dbReference type="NCBI Taxonomy" id="1033263"/>
    <lineage>
        <taxon>Eukaryota</taxon>
        <taxon>Fungi</taxon>
        <taxon>Dikarya</taxon>
        <taxon>Basidiomycota</taxon>
        <taxon>Agaricomycotina</taxon>
        <taxon>Agaricomycetes</taxon>
        <taxon>Agaricomycetidae</taxon>
        <taxon>Agaricales</taxon>
        <taxon>Marasmiineae</taxon>
        <taxon>Mycenaceae</taxon>
        <taxon>Mycena</taxon>
    </lineage>
</organism>
<reference evidence="1" key="1">
    <citation type="submission" date="2023-03" db="EMBL/GenBank/DDBJ databases">
        <title>Massive genome expansion in bonnet fungi (Mycena s.s.) driven by repeated elements and novel gene families across ecological guilds.</title>
        <authorList>
            <consortium name="Lawrence Berkeley National Laboratory"/>
            <person name="Harder C.B."/>
            <person name="Miyauchi S."/>
            <person name="Viragh M."/>
            <person name="Kuo A."/>
            <person name="Thoen E."/>
            <person name="Andreopoulos B."/>
            <person name="Lu D."/>
            <person name="Skrede I."/>
            <person name="Drula E."/>
            <person name="Henrissat B."/>
            <person name="Morin E."/>
            <person name="Kohler A."/>
            <person name="Barry K."/>
            <person name="LaButti K."/>
            <person name="Morin E."/>
            <person name="Salamov A."/>
            <person name="Lipzen A."/>
            <person name="Mereny Z."/>
            <person name="Hegedus B."/>
            <person name="Baldrian P."/>
            <person name="Stursova M."/>
            <person name="Weitz H."/>
            <person name="Taylor A."/>
            <person name="Grigoriev I.V."/>
            <person name="Nagy L.G."/>
            <person name="Martin F."/>
            <person name="Kauserud H."/>
        </authorList>
    </citation>
    <scope>NUCLEOTIDE SEQUENCE</scope>
    <source>
        <strain evidence="1">CBHHK067</strain>
    </source>
</reference>
<dbReference type="AlphaFoldDB" id="A0AAD7BVL3"/>
<dbReference type="EMBL" id="JARKIE010000498">
    <property type="protein sequence ID" value="KAJ7632019.1"/>
    <property type="molecule type" value="Genomic_DNA"/>
</dbReference>